<dbReference type="GO" id="GO:0043022">
    <property type="term" value="F:ribosome binding"/>
    <property type="evidence" value="ECO:0007669"/>
    <property type="project" value="InterPro"/>
</dbReference>
<comment type="subunit">
    <text evidence="5">Binds ribosomal protein uS19.</text>
</comment>
<evidence type="ECO:0000313" key="9">
    <source>
        <dbReference type="Proteomes" id="UP000273977"/>
    </source>
</evidence>
<dbReference type="InterPro" id="IPR009000">
    <property type="entry name" value="Transl_B-barrel_sf"/>
</dbReference>
<dbReference type="GO" id="GO:0006364">
    <property type="term" value="P:rRNA processing"/>
    <property type="evidence" value="ECO:0007669"/>
    <property type="project" value="UniProtKB-UniRule"/>
</dbReference>
<dbReference type="Proteomes" id="UP000273977">
    <property type="component" value="Unassembled WGS sequence"/>
</dbReference>
<evidence type="ECO:0000313" key="8">
    <source>
        <dbReference type="EMBL" id="RPA58443.1"/>
    </source>
</evidence>
<dbReference type="OrthoDB" id="9810331at2"/>
<comment type="caution">
    <text evidence="8">The sequence shown here is derived from an EMBL/GenBank/DDBJ whole genome shotgun (WGS) entry which is preliminary data.</text>
</comment>
<evidence type="ECO:0000259" key="6">
    <source>
        <dbReference type="Pfam" id="PF01782"/>
    </source>
</evidence>
<evidence type="ECO:0000256" key="4">
    <source>
        <dbReference type="ARBA" id="ARBA00023186"/>
    </source>
</evidence>
<protein>
    <recommendedName>
        <fullName evidence="5">Ribosome maturation factor RimM</fullName>
    </recommendedName>
</protein>
<name>A0A3N4G6N1_9LACT</name>
<dbReference type="InterPro" id="IPR027275">
    <property type="entry name" value="PRC-brl_dom"/>
</dbReference>
<keyword evidence="2 5" id="KW-0690">Ribosome biogenesis</keyword>
<dbReference type="InterPro" id="IPR011961">
    <property type="entry name" value="RimM"/>
</dbReference>
<dbReference type="GO" id="GO:0005840">
    <property type="term" value="C:ribosome"/>
    <property type="evidence" value="ECO:0007669"/>
    <property type="project" value="InterPro"/>
</dbReference>
<keyword evidence="9" id="KW-1185">Reference proteome</keyword>
<keyword evidence="3 5" id="KW-0698">rRNA processing</keyword>
<dbReference type="SUPFAM" id="SSF50346">
    <property type="entry name" value="PRC-barrel domain"/>
    <property type="match status" value="1"/>
</dbReference>
<proteinExistence type="inferred from homology"/>
<dbReference type="EMBL" id="RKMG01000024">
    <property type="protein sequence ID" value="RPA58443.1"/>
    <property type="molecule type" value="Genomic_DNA"/>
</dbReference>
<gene>
    <name evidence="5 8" type="primary">rimM</name>
    <name evidence="8" type="ORF">EF384_07295</name>
</gene>
<dbReference type="SUPFAM" id="SSF50447">
    <property type="entry name" value="Translation proteins"/>
    <property type="match status" value="1"/>
</dbReference>
<accession>A0A3N4G6N1</accession>
<comment type="subcellular location">
    <subcellularLocation>
        <location evidence="5">Cytoplasm</location>
    </subcellularLocation>
</comment>
<dbReference type="InterPro" id="IPR011033">
    <property type="entry name" value="PRC_barrel-like_sf"/>
</dbReference>
<organism evidence="8 9">
    <name type="scientific">Aerococcus agrisoli</name>
    <dbReference type="NCBI Taxonomy" id="2487350"/>
    <lineage>
        <taxon>Bacteria</taxon>
        <taxon>Bacillati</taxon>
        <taxon>Bacillota</taxon>
        <taxon>Bacilli</taxon>
        <taxon>Lactobacillales</taxon>
        <taxon>Aerococcaceae</taxon>
        <taxon>Aerococcus</taxon>
    </lineage>
</organism>
<dbReference type="RefSeq" id="WP_123780721.1">
    <property type="nucleotide sequence ID" value="NZ_RKMG01000024.1"/>
</dbReference>
<dbReference type="NCBIfam" id="TIGR02273">
    <property type="entry name" value="16S_RimM"/>
    <property type="match status" value="1"/>
</dbReference>
<evidence type="ECO:0000256" key="3">
    <source>
        <dbReference type="ARBA" id="ARBA00022552"/>
    </source>
</evidence>
<dbReference type="PANTHER" id="PTHR33692:SF1">
    <property type="entry name" value="RIBOSOME MATURATION FACTOR RIMM"/>
    <property type="match status" value="1"/>
</dbReference>
<keyword evidence="4 5" id="KW-0143">Chaperone</keyword>
<evidence type="ECO:0000259" key="7">
    <source>
        <dbReference type="Pfam" id="PF05239"/>
    </source>
</evidence>
<dbReference type="InterPro" id="IPR036976">
    <property type="entry name" value="RimM_N_sf"/>
</dbReference>
<dbReference type="AlphaFoldDB" id="A0A3N4G6N1"/>
<dbReference type="Gene3D" id="2.40.30.60">
    <property type="entry name" value="RimM"/>
    <property type="match status" value="1"/>
</dbReference>
<feature type="domain" description="PRC-barrel" evidence="7">
    <location>
        <begin position="106"/>
        <end position="181"/>
    </location>
</feature>
<dbReference type="Pfam" id="PF05239">
    <property type="entry name" value="PRC"/>
    <property type="match status" value="1"/>
</dbReference>
<comment type="function">
    <text evidence="5">An accessory protein needed during the final step in the assembly of 30S ribosomal subunit, possibly for assembly of the head region. Essential for efficient processing of 16S rRNA. May be needed both before and after RbfA during the maturation of 16S rRNA. It has affinity for free ribosomal 30S subunits but not for 70S ribosomes.</text>
</comment>
<feature type="domain" description="RimM N-terminal" evidence="6">
    <location>
        <begin position="15"/>
        <end position="95"/>
    </location>
</feature>
<dbReference type="PANTHER" id="PTHR33692">
    <property type="entry name" value="RIBOSOME MATURATION FACTOR RIMM"/>
    <property type="match status" value="1"/>
</dbReference>
<dbReference type="HAMAP" id="MF_00014">
    <property type="entry name" value="Ribosome_mat_RimM"/>
    <property type="match status" value="1"/>
</dbReference>
<comment type="similarity">
    <text evidence="5">Belongs to the RimM family.</text>
</comment>
<evidence type="ECO:0000256" key="2">
    <source>
        <dbReference type="ARBA" id="ARBA00022517"/>
    </source>
</evidence>
<evidence type="ECO:0000256" key="1">
    <source>
        <dbReference type="ARBA" id="ARBA00022490"/>
    </source>
</evidence>
<dbReference type="GO" id="GO:0042274">
    <property type="term" value="P:ribosomal small subunit biogenesis"/>
    <property type="evidence" value="ECO:0007669"/>
    <property type="project" value="UniProtKB-UniRule"/>
</dbReference>
<reference evidence="8 9" key="1">
    <citation type="submission" date="2018-11" db="EMBL/GenBank/DDBJ databases">
        <title>Aerococcus sp. SJQ22, whole genome shotgun sequence.</title>
        <authorList>
            <person name="Sun L."/>
            <person name="Gao X."/>
            <person name="Chen W."/>
            <person name="Huang K."/>
        </authorList>
    </citation>
    <scope>NUCLEOTIDE SEQUENCE [LARGE SCALE GENOMIC DNA]</scope>
    <source>
        <strain evidence="8 9">SJQ22</strain>
    </source>
</reference>
<dbReference type="GO" id="GO:0005737">
    <property type="term" value="C:cytoplasm"/>
    <property type="evidence" value="ECO:0007669"/>
    <property type="project" value="UniProtKB-SubCell"/>
</dbReference>
<keyword evidence="1 5" id="KW-0963">Cytoplasm</keyword>
<comment type="domain">
    <text evidence="5">The PRC barrel domain binds ribosomal protein uS19.</text>
</comment>
<evidence type="ECO:0000256" key="5">
    <source>
        <dbReference type="HAMAP-Rule" id="MF_00014"/>
    </source>
</evidence>
<dbReference type="InterPro" id="IPR002676">
    <property type="entry name" value="RimM_N"/>
</dbReference>
<sequence length="197" mass="22485">MVKIEGMPEEQFYIVGKIVNTQALRGEVRVMATTDFPEERFKIGASLSIFNGDKLVEEVEVDGHRLHKNFNLLHFKGKDNINDVEKFKGMDLKVAGSEREMDSLEENEYYYDDIIGLEVYTNDERYLGKIREIISLPSTNDVWSIQQPNKGKDILIPYIEDVVLDILLDEGKVIIDPMPGLIDDVETDEDVTEKGDA</sequence>
<dbReference type="Pfam" id="PF01782">
    <property type="entry name" value="RimM"/>
    <property type="match status" value="1"/>
</dbReference>
<dbReference type="Gene3D" id="2.30.30.240">
    <property type="entry name" value="PRC-barrel domain"/>
    <property type="match status" value="1"/>
</dbReference>